<dbReference type="PANTHER" id="PTHR14873:SF1">
    <property type="entry name" value="OS06G0694100 PROTEIN"/>
    <property type="match status" value="1"/>
</dbReference>
<protein>
    <recommendedName>
        <fullName evidence="2">Telomere-associated protein Rif1 N-terminal domain-containing protein</fullName>
    </recommendedName>
</protein>
<dbReference type="AlphaFoldDB" id="A0A2N9H241"/>
<dbReference type="InterPro" id="IPR011989">
    <property type="entry name" value="ARM-like"/>
</dbReference>
<reference evidence="1" key="1">
    <citation type="submission" date="2018-02" db="EMBL/GenBank/DDBJ databases">
        <authorList>
            <person name="Cohen D.B."/>
            <person name="Kent A.D."/>
        </authorList>
    </citation>
    <scope>NUCLEOTIDE SEQUENCE</scope>
</reference>
<gene>
    <name evidence="1" type="ORF">FSB_LOCUS33755</name>
</gene>
<dbReference type="PANTHER" id="PTHR14873">
    <property type="entry name" value="OS06G0694100 PROTEIN"/>
    <property type="match status" value="1"/>
</dbReference>
<dbReference type="SUPFAM" id="SSF48371">
    <property type="entry name" value="ARM repeat"/>
    <property type="match status" value="1"/>
</dbReference>
<name>A0A2N9H241_FAGSY</name>
<proteinExistence type="predicted"/>
<dbReference type="InterPro" id="IPR016024">
    <property type="entry name" value="ARM-type_fold"/>
</dbReference>
<evidence type="ECO:0008006" key="2">
    <source>
        <dbReference type="Google" id="ProtNLM"/>
    </source>
</evidence>
<sequence length="434" mass="48674">MSNSFSDLHELLIQLSEPIAESLSKSNYTPPEGSDISIKALIEPLLPHKNSPPNHASIRDFALACALLSSSQSSTNDLLSWIPEHLSISANSAFRELTEAYCVAYGEKNTKMIGELGVDCGSVPEDKRLVVELMPEVLPLLKEMIKESSIDKSNDGDEVSAASARIPVGFAIVAAYQFRWFVTQVDYPHLGKLCALVIPCALTALDHWSPDVKGQGMISFTHLAKNVNAAELGSYGDVILDACCQNIASSDEIWHHVVEMSTLLVTCIQSGNPRSPWFERMLNEMLSHLERQPRHKERRIAWLKYIEPLLSAVGLVLLAHFRRIFPLLLKWMHADDDETVLLVLERIQTILRLTWIRNTPYVVRLIDELTILYKEAAMKRAHEEVRTHILQILILLQQCKGMQFEAAWGKHKDDPNLANLESSLSRKGTATVVQ</sequence>
<accession>A0A2N9H241</accession>
<evidence type="ECO:0000313" key="1">
    <source>
        <dbReference type="EMBL" id="SPD05873.1"/>
    </source>
</evidence>
<dbReference type="Gene3D" id="1.25.10.10">
    <property type="entry name" value="Leucine-rich Repeat Variant"/>
    <property type="match status" value="1"/>
</dbReference>
<dbReference type="EMBL" id="OIVN01002713">
    <property type="protein sequence ID" value="SPD05873.1"/>
    <property type="molecule type" value="Genomic_DNA"/>
</dbReference>
<organism evidence="1">
    <name type="scientific">Fagus sylvatica</name>
    <name type="common">Beechnut</name>
    <dbReference type="NCBI Taxonomy" id="28930"/>
    <lineage>
        <taxon>Eukaryota</taxon>
        <taxon>Viridiplantae</taxon>
        <taxon>Streptophyta</taxon>
        <taxon>Embryophyta</taxon>
        <taxon>Tracheophyta</taxon>
        <taxon>Spermatophyta</taxon>
        <taxon>Magnoliopsida</taxon>
        <taxon>eudicotyledons</taxon>
        <taxon>Gunneridae</taxon>
        <taxon>Pentapetalae</taxon>
        <taxon>rosids</taxon>
        <taxon>fabids</taxon>
        <taxon>Fagales</taxon>
        <taxon>Fagaceae</taxon>
        <taxon>Fagus</taxon>
    </lineage>
</organism>